<dbReference type="AlphaFoldDB" id="A0A2K4X400"/>
<proteinExistence type="predicted"/>
<evidence type="ECO:0000313" key="2">
    <source>
        <dbReference type="Proteomes" id="UP000238095"/>
    </source>
</evidence>
<geneLocation type="plasmid" evidence="1">
    <name>PP3</name>
</geneLocation>
<dbReference type="EMBL" id="LT963412">
    <property type="protein sequence ID" value="SOS43025.1"/>
    <property type="molecule type" value="Genomic_DNA"/>
</dbReference>
<accession>A0A2K4X400</accession>
<gene>
    <name evidence="1" type="ORF">CFBP3840_P300080</name>
</gene>
<organism evidence="1 2">
    <name type="scientific">Pseudomonas syringae</name>
    <dbReference type="NCBI Taxonomy" id="317"/>
    <lineage>
        <taxon>Bacteria</taxon>
        <taxon>Pseudomonadati</taxon>
        <taxon>Pseudomonadota</taxon>
        <taxon>Gammaproteobacteria</taxon>
        <taxon>Pseudomonadales</taxon>
        <taxon>Pseudomonadaceae</taxon>
        <taxon>Pseudomonas</taxon>
    </lineage>
</organism>
<name>A0A2K4X400_PSESX</name>
<dbReference type="Proteomes" id="UP000238095">
    <property type="component" value="Plasmid PP3"/>
</dbReference>
<evidence type="ECO:0000313" key="1">
    <source>
        <dbReference type="EMBL" id="SOS43025.1"/>
    </source>
</evidence>
<sequence>MSTFGRKSVALNYCLPCITKLPQGNPNGFGLRLRQFFAFDSYLCLDLYGACLNHHV</sequence>
<protein>
    <submittedName>
        <fullName evidence="1">Uncharacterized protein</fullName>
    </submittedName>
</protein>
<keyword evidence="1" id="KW-0614">Plasmid</keyword>
<reference evidence="1 2" key="1">
    <citation type="submission" date="2017-11" db="EMBL/GenBank/DDBJ databases">
        <authorList>
            <person name="Han C.G."/>
        </authorList>
    </citation>
    <scope>NUCLEOTIDE SEQUENCE [LARGE SCALE GENOMIC DNA]</scope>
    <source>
        <strain evidence="1">CFBP3840</strain>
        <plasmid evidence="2">Plasmid pp3</plasmid>
    </source>
</reference>